<evidence type="ECO:0000259" key="2">
    <source>
        <dbReference type="PROSITE" id="PS50097"/>
    </source>
</evidence>
<dbReference type="SMART" id="SM00225">
    <property type="entry name" value="BTB"/>
    <property type="match status" value="1"/>
</dbReference>
<dbReference type="PROSITE" id="PS50097">
    <property type="entry name" value="BTB"/>
    <property type="match status" value="1"/>
</dbReference>
<dbReference type="Gene3D" id="3.30.710.10">
    <property type="entry name" value="Potassium Channel Kv1.1, Chain A"/>
    <property type="match status" value="1"/>
</dbReference>
<evidence type="ECO:0000256" key="1">
    <source>
        <dbReference type="SAM" id="MobiDB-lite"/>
    </source>
</evidence>
<dbReference type="EMBL" id="MU003701">
    <property type="protein sequence ID" value="KAF2809518.1"/>
    <property type="molecule type" value="Genomic_DNA"/>
</dbReference>
<feature type="region of interest" description="Disordered" evidence="1">
    <location>
        <begin position="91"/>
        <end position="133"/>
    </location>
</feature>
<evidence type="ECO:0000313" key="3">
    <source>
        <dbReference type="EMBL" id="KAF2809518.1"/>
    </source>
</evidence>
<dbReference type="GeneID" id="54460942"/>
<sequence>MASSKKPRKARRPSFLTMGREVVNLKVGSEEQVYSVHQDLLAYHSEYFRALFKGSFREAQEKASALPDTDCRTFEIFMDWLYSGQFPWEGSEDDNLPHVPTSGRDNTREVSEKVEDGDDTKDDEDGNAERKALDNAREGVAQYTLDLFIMADRYNIPRLRHDALSHFFIFFAQDAQRTLSQSSVTKAFLFLPESSPMRTLICDLFCARIQKTNILEDARSALPVDFMFDALKGVQNIMKQSGTSFLVRPHNKHRLCVYHHHEAGDADVCEYKEIPGTIYGPPDYPRKKGRHSGWG</sequence>
<dbReference type="InterPro" id="IPR011333">
    <property type="entry name" value="SKP1/BTB/POZ_sf"/>
</dbReference>
<evidence type="ECO:0000313" key="4">
    <source>
        <dbReference type="Proteomes" id="UP000504636"/>
    </source>
</evidence>
<gene>
    <name evidence="3 5" type="ORF">BDZ99DRAFT_463299</name>
</gene>
<dbReference type="PANTHER" id="PTHR47843:SF2">
    <property type="entry name" value="BTB DOMAIN-CONTAINING PROTEIN"/>
    <property type="match status" value="1"/>
</dbReference>
<dbReference type="RefSeq" id="XP_033576482.1">
    <property type="nucleotide sequence ID" value="XM_033720049.1"/>
</dbReference>
<dbReference type="Proteomes" id="UP000504636">
    <property type="component" value="Unplaced"/>
</dbReference>
<feature type="compositionally biased region" description="Acidic residues" evidence="1">
    <location>
        <begin position="115"/>
        <end position="126"/>
    </location>
</feature>
<proteinExistence type="predicted"/>
<evidence type="ECO:0000313" key="5">
    <source>
        <dbReference type="RefSeq" id="XP_033576482.1"/>
    </source>
</evidence>
<dbReference type="SUPFAM" id="SSF54695">
    <property type="entry name" value="POZ domain"/>
    <property type="match status" value="1"/>
</dbReference>
<reference evidence="3 5" key="1">
    <citation type="journal article" date="2020" name="Stud. Mycol.">
        <title>101 Dothideomycetes genomes: a test case for predicting lifestyles and emergence of pathogens.</title>
        <authorList>
            <person name="Haridas S."/>
            <person name="Albert R."/>
            <person name="Binder M."/>
            <person name="Bloem J."/>
            <person name="Labutti K."/>
            <person name="Salamov A."/>
            <person name="Andreopoulos B."/>
            <person name="Baker S."/>
            <person name="Barry K."/>
            <person name="Bills G."/>
            <person name="Bluhm B."/>
            <person name="Cannon C."/>
            <person name="Castanera R."/>
            <person name="Culley D."/>
            <person name="Daum C."/>
            <person name="Ezra D."/>
            <person name="Gonzalez J."/>
            <person name="Henrissat B."/>
            <person name="Kuo A."/>
            <person name="Liang C."/>
            <person name="Lipzen A."/>
            <person name="Lutzoni F."/>
            <person name="Magnuson J."/>
            <person name="Mondo S."/>
            <person name="Nolan M."/>
            <person name="Ohm R."/>
            <person name="Pangilinan J."/>
            <person name="Park H.-J."/>
            <person name="Ramirez L."/>
            <person name="Alfaro M."/>
            <person name="Sun H."/>
            <person name="Tritt A."/>
            <person name="Yoshinaga Y."/>
            <person name="Zwiers L.-H."/>
            <person name="Turgeon B."/>
            <person name="Goodwin S."/>
            <person name="Spatafora J."/>
            <person name="Crous P."/>
            <person name="Grigoriev I."/>
        </authorList>
    </citation>
    <scope>NUCLEOTIDE SEQUENCE</scope>
    <source>
        <strain evidence="3 5">CBS 304.34</strain>
    </source>
</reference>
<reference evidence="5" key="3">
    <citation type="submission" date="2025-04" db="UniProtKB">
        <authorList>
            <consortium name="RefSeq"/>
        </authorList>
    </citation>
    <scope>IDENTIFICATION</scope>
    <source>
        <strain evidence="5">CBS 304.34</strain>
    </source>
</reference>
<reference evidence="5" key="2">
    <citation type="submission" date="2020-04" db="EMBL/GenBank/DDBJ databases">
        <authorList>
            <consortium name="NCBI Genome Project"/>
        </authorList>
    </citation>
    <scope>NUCLEOTIDE SEQUENCE</scope>
    <source>
        <strain evidence="5">CBS 304.34</strain>
    </source>
</reference>
<dbReference type="Pfam" id="PF00651">
    <property type="entry name" value="BTB"/>
    <property type="match status" value="1"/>
</dbReference>
<dbReference type="CDD" id="cd18186">
    <property type="entry name" value="BTB_POZ_ZBTB_KLHL-like"/>
    <property type="match status" value="1"/>
</dbReference>
<protein>
    <recommendedName>
        <fullName evidence="2">BTB domain-containing protein</fullName>
    </recommendedName>
</protein>
<dbReference type="OrthoDB" id="194443at2759"/>
<name>A0A6A6YLV2_9PEZI</name>
<accession>A0A6A6YLV2</accession>
<keyword evidence="4" id="KW-1185">Reference proteome</keyword>
<dbReference type="PANTHER" id="PTHR47843">
    <property type="entry name" value="BTB DOMAIN-CONTAINING PROTEIN-RELATED"/>
    <property type="match status" value="1"/>
</dbReference>
<dbReference type="InterPro" id="IPR000210">
    <property type="entry name" value="BTB/POZ_dom"/>
</dbReference>
<dbReference type="AlphaFoldDB" id="A0A6A6YLV2"/>
<feature type="compositionally biased region" description="Basic and acidic residues" evidence="1">
    <location>
        <begin position="105"/>
        <end position="114"/>
    </location>
</feature>
<organism evidence="3">
    <name type="scientific">Mytilinidion resinicola</name>
    <dbReference type="NCBI Taxonomy" id="574789"/>
    <lineage>
        <taxon>Eukaryota</taxon>
        <taxon>Fungi</taxon>
        <taxon>Dikarya</taxon>
        <taxon>Ascomycota</taxon>
        <taxon>Pezizomycotina</taxon>
        <taxon>Dothideomycetes</taxon>
        <taxon>Pleosporomycetidae</taxon>
        <taxon>Mytilinidiales</taxon>
        <taxon>Mytilinidiaceae</taxon>
        <taxon>Mytilinidion</taxon>
    </lineage>
</organism>
<feature type="domain" description="BTB" evidence="2">
    <location>
        <begin position="21"/>
        <end position="90"/>
    </location>
</feature>